<dbReference type="EMBL" id="JBHFEH010000071">
    <property type="protein sequence ID" value="KAL2049104.1"/>
    <property type="molecule type" value="Genomic_DNA"/>
</dbReference>
<evidence type="ECO:0000256" key="1">
    <source>
        <dbReference type="SAM" id="MobiDB-lite"/>
    </source>
</evidence>
<sequence>MPSSHRHPAPSRSRTYETSDSSDDKYTDSDHLRPYRTPQNRSITRARPSRYESHKKRYNVAKADGYATYDYSDGRYDGNYEDRPRPNLHQVHAKYLIVFPVGINIVGARDKKLIGEEVDDRRQHQREDRDQHDKYGREDDRRSIPTRMLEHNSSSCQNSPDRHKKKQRPNPDFYDCPISGCDYVDEYDIAAKLQRRLSKVHG</sequence>
<feature type="region of interest" description="Disordered" evidence="1">
    <location>
        <begin position="1"/>
        <end position="56"/>
    </location>
</feature>
<name>A0ABR4AU73_9LECA</name>
<feature type="compositionally biased region" description="Basic and acidic residues" evidence="1">
    <location>
        <begin position="14"/>
        <end position="33"/>
    </location>
</feature>
<comment type="caution">
    <text evidence="2">The sequence shown here is derived from an EMBL/GenBank/DDBJ whole genome shotgun (WGS) entry which is preliminary data.</text>
</comment>
<accession>A0ABR4AU73</accession>
<proteinExistence type="predicted"/>
<evidence type="ECO:0000313" key="3">
    <source>
        <dbReference type="Proteomes" id="UP001590951"/>
    </source>
</evidence>
<gene>
    <name evidence="2" type="ORF">ABVK25_010616</name>
</gene>
<feature type="compositionally biased region" description="Basic and acidic residues" evidence="1">
    <location>
        <begin position="117"/>
        <end position="143"/>
    </location>
</feature>
<evidence type="ECO:0000313" key="2">
    <source>
        <dbReference type="EMBL" id="KAL2049104.1"/>
    </source>
</evidence>
<keyword evidence="3" id="KW-1185">Reference proteome</keyword>
<reference evidence="2 3" key="1">
    <citation type="submission" date="2024-09" db="EMBL/GenBank/DDBJ databases">
        <title>Rethinking Asexuality: The Enigmatic Case of Functional Sexual Genes in Lepraria (Stereocaulaceae).</title>
        <authorList>
            <person name="Doellman M."/>
            <person name="Sun Y."/>
            <person name="Barcenas-Pena A."/>
            <person name="Lumbsch H.T."/>
            <person name="Grewe F."/>
        </authorList>
    </citation>
    <scope>NUCLEOTIDE SEQUENCE [LARGE SCALE GENOMIC DNA]</scope>
    <source>
        <strain evidence="2 3">Grewe 0041</strain>
    </source>
</reference>
<feature type="region of interest" description="Disordered" evidence="1">
    <location>
        <begin position="117"/>
        <end position="172"/>
    </location>
</feature>
<organism evidence="2 3">
    <name type="scientific">Lepraria finkii</name>
    <dbReference type="NCBI Taxonomy" id="1340010"/>
    <lineage>
        <taxon>Eukaryota</taxon>
        <taxon>Fungi</taxon>
        <taxon>Dikarya</taxon>
        <taxon>Ascomycota</taxon>
        <taxon>Pezizomycotina</taxon>
        <taxon>Lecanoromycetes</taxon>
        <taxon>OSLEUM clade</taxon>
        <taxon>Lecanoromycetidae</taxon>
        <taxon>Lecanorales</taxon>
        <taxon>Lecanorineae</taxon>
        <taxon>Stereocaulaceae</taxon>
        <taxon>Lepraria</taxon>
    </lineage>
</organism>
<dbReference type="Proteomes" id="UP001590951">
    <property type="component" value="Unassembled WGS sequence"/>
</dbReference>
<protein>
    <submittedName>
        <fullName evidence="2">Uncharacterized protein</fullName>
    </submittedName>
</protein>